<protein>
    <submittedName>
        <fullName evidence="6">Si:dkey-219c10.4</fullName>
    </submittedName>
</protein>
<reference evidence="6" key="4">
    <citation type="submission" date="2025-08" db="UniProtKB">
        <authorList>
            <consortium name="Ensembl"/>
        </authorList>
    </citation>
    <scope>IDENTIFICATION</scope>
</reference>
<reference evidence="6" key="3">
    <citation type="submission" date="2020-05" db="EMBL/GenBank/DDBJ databases">
        <title>Electrophorus electricus (electric eel) genome, fEleEle1, primary haplotype.</title>
        <authorList>
            <person name="Myers G."/>
            <person name="Meyer A."/>
            <person name="Fedrigo O."/>
            <person name="Formenti G."/>
            <person name="Rhie A."/>
            <person name="Tracey A."/>
            <person name="Sims Y."/>
            <person name="Jarvis E.D."/>
        </authorList>
    </citation>
    <scope>NUCLEOTIDE SEQUENCE [LARGE SCALE GENOMIC DNA]</scope>
</reference>
<dbReference type="Gene3D" id="1.10.1300.10">
    <property type="entry name" value="3'5'-cyclic nucleotide phosphodiesterase, catalytic domain"/>
    <property type="match status" value="1"/>
</dbReference>
<dbReference type="InterPro" id="IPR003607">
    <property type="entry name" value="HD/PDEase_dom"/>
</dbReference>
<accession>A0A4W4FHC4</accession>
<dbReference type="GO" id="GO:0004114">
    <property type="term" value="F:3',5'-cyclic-nucleotide phosphodiesterase activity"/>
    <property type="evidence" value="ECO:0007669"/>
    <property type="project" value="InterPro"/>
</dbReference>
<dbReference type="GeneTree" id="ENSGT00940000165301"/>
<reference evidence="7" key="2">
    <citation type="journal article" date="2017" name="Sci. Adv.">
        <title>A tail of two voltages: Proteomic comparison of the three electric organs of the electric eel.</title>
        <authorList>
            <person name="Traeger L.L."/>
            <person name="Sabat G."/>
            <person name="Barrett-Wilt G.A."/>
            <person name="Wells G.B."/>
            <person name="Sussman M.R."/>
        </authorList>
    </citation>
    <scope>NUCLEOTIDE SEQUENCE [LARGE SCALE GENOMIC DNA]</scope>
</reference>
<keyword evidence="2" id="KW-0378">Hydrolase</keyword>
<dbReference type="SUPFAM" id="SSF109604">
    <property type="entry name" value="HD-domain/PDEase-like"/>
    <property type="match status" value="1"/>
</dbReference>
<reference evidence="6" key="5">
    <citation type="submission" date="2025-09" db="UniProtKB">
        <authorList>
            <consortium name="Ensembl"/>
        </authorList>
    </citation>
    <scope>IDENTIFICATION</scope>
</reference>
<evidence type="ECO:0000313" key="6">
    <source>
        <dbReference type="Ensembl" id="ENSEEEP00000024137.2"/>
    </source>
</evidence>
<dbReference type="InterPro" id="IPR002073">
    <property type="entry name" value="PDEase_catalytic_dom"/>
</dbReference>
<dbReference type="InterPro" id="IPR036971">
    <property type="entry name" value="PDEase_catalytic_dom_sf"/>
</dbReference>
<feature type="region of interest" description="Disordered" evidence="4">
    <location>
        <begin position="190"/>
        <end position="225"/>
    </location>
</feature>
<evidence type="ECO:0000313" key="7">
    <source>
        <dbReference type="Proteomes" id="UP000314983"/>
    </source>
</evidence>
<dbReference type="PROSITE" id="PS51845">
    <property type="entry name" value="PDEASE_I_2"/>
    <property type="match status" value="1"/>
</dbReference>
<organism evidence="6 7">
    <name type="scientific">Electrophorus electricus</name>
    <name type="common">Electric eel</name>
    <name type="synonym">Gymnotus electricus</name>
    <dbReference type="NCBI Taxonomy" id="8005"/>
    <lineage>
        <taxon>Eukaryota</taxon>
        <taxon>Metazoa</taxon>
        <taxon>Chordata</taxon>
        <taxon>Craniata</taxon>
        <taxon>Vertebrata</taxon>
        <taxon>Euteleostomi</taxon>
        <taxon>Actinopterygii</taxon>
        <taxon>Neopterygii</taxon>
        <taxon>Teleostei</taxon>
        <taxon>Ostariophysi</taxon>
        <taxon>Gymnotiformes</taxon>
        <taxon>Gymnotoidei</taxon>
        <taxon>Gymnotidae</taxon>
        <taxon>Electrophorus</taxon>
    </lineage>
</organism>
<dbReference type="Proteomes" id="UP000314983">
    <property type="component" value="Chromosome 25"/>
</dbReference>
<dbReference type="PRINTS" id="PR00387">
    <property type="entry name" value="PDIESTERASE1"/>
</dbReference>
<keyword evidence="1 3" id="KW-0479">Metal-binding</keyword>
<evidence type="ECO:0000256" key="4">
    <source>
        <dbReference type="SAM" id="MobiDB-lite"/>
    </source>
</evidence>
<proteinExistence type="predicted"/>
<dbReference type="PANTHER" id="PTHR11347">
    <property type="entry name" value="CYCLIC NUCLEOTIDE PHOSPHODIESTERASE"/>
    <property type="match status" value="1"/>
</dbReference>
<keyword evidence="7" id="KW-1185">Reference proteome</keyword>
<dbReference type="CDD" id="cd00077">
    <property type="entry name" value="HDc"/>
    <property type="match status" value="1"/>
</dbReference>
<dbReference type="Pfam" id="PF00233">
    <property type="entry name" value="PDEase_I"/>
    <property type="match status" value="2"/>
</dbReference>
<evidence type="ECO:0000259" key="5">
    <source>
        <dbReference type="PROSITE" id="PS51845"/>
    </source>
</evidence>
<feature type="compositionally biased region" description="Basic and acidic residues" evidence="4">
    <location>
        <begin position="190"/>
        <end position="211"/>
    </location>
</feature>
<evidence type="ECO:0000256" key="2">
    <source>
        <dbReference type="ARBA" id="ARBA00022801"/>
    </source>
</evidence>
<dbReference type="AlphaFoldDB" id="A0A4W4FHC4"/>
<feature type="domain" description="PDEase" evidence="5">
    <location>
        <begin position="1"/>
        <end position="225"/>
    </location>
</feature>
<dbReference type="InterPro" id="IPR023088">
    <property type="entry name" value="PDEase"/>
</dbReference>
<sequence>MSKTDDMDLLIMLTSAVCHDLDHRGYNSAYQINGRTELALRYNDISPLENHHCAVAFEILEKTESNIFRNLTTEQYKRRRERIIKCILATDMSRHTEILNKFKTILPMFDFSAKYHRDVVPGWTWLDLWLDDMEKLGLPVTPFMDRHKVTKPSSQTAFICFVLFPRFIELTNLFPCLEVRMSMGTIKEKYNRTQSEKTAKPKEGAMTKESEVSLEPGPAVKPSTL</sequence>
<name>A0A4W4FHC4_ELEEL</name>
<dbReference type="GO" id="GO:0007165">
    <property type="term" value="P:signal transduction"/>
    <property type="evidence" value="ECO:0007669"/>
    <property type="project" value="InterPro"/>
</dbReference>
<feature type="binding site" evidence="3">
    <location>
        <position position="20"/>
    </location>
    <ligand>
        <name>Zn(2+)</name>
        <dbReference type="ChEBI" id="CHEBI:29105"/>
        <label>2</label>
    </ligand>
</feature>
<evidence type="ECO:0000256" key="3">
    <source>
        <dbReference type="PIRSR" id="PIRSR623088-3"/>
    </source>
</evidence>
<dbReference type="Ensembl" id="ENSEEET00000024409.2">
    <property type="protein sequence ID" value="ENSEEEP00000024137.2"/>
    <property type="gene ID" value="ENSEEEG00000011704.2"/>
</dbReference>
<feature type="binding site" evidence="3">
    <location>
        <position position="19"/>
    </location>
    <ligand>
        <name>Zn(2+)</name>
        <dbReference type="ChEBI" id="CHEBI:29105"/>
        <label>1</label>
    </ligand>
</feature>
<feature type="binding site" evidence="3">
    <location>
        <position position="20"/>
    </location>
    <ligand>
        <name>Zn(2+)</name>
        <dbReference type="ChEBI" id="CHEBI:29105"/>
        <label>1</label>
    </ligand>
</feature>
<dbReference type="GO" id="GO:0046872">
    <property type="term" value="F:metal ion binding"/>
    <property type="evidence" value="ECO:0007669"/>
    <property type="project" value="UniProtKB-KW"/>
</dbReference>
<reference evidence="7" key="1">
    <citation type="journal article" date="2014" name="Science">
        <title>Nonhuman genetics. Genomic basis for the convergent evolution of electric organs.</title>
        <authorList>
            <person name="Gallant J.R."/>
            <person name="Traeger L.L."/>
            <person name="Volkening J.D."/>
            <person name="Moffett H."/>
            <person name="Chen P.H."/>
            <person name="Novina C.D."/>
            <person name="Phillips G.N.Jr."/>
            <person name="Anand R."/>
            <person name="Wells G.B."/>
            <person name="Pinch M."/>
            <person name="Guth R."/>
            <person name="Unguez G.A."/>
            <person name="Albert J.S."/>
            <person name="Zakon H.H."/>
            <person name="Samanta M.P."/>
            <person name="Sussman M.R."/>
        </authorList>
    </citation>
    <scope>NUCLEOTIDE SEQUENCE [LARGE SCALE GENOMIC DNA]</scope>
</reference>
<evidence type="ECO:0000256" key="1">
    <source>
        <dbReference type="ARBA" id="ARBA00022723"/>
    </source>
</evidence>